<dbReference type="InterPro" id="IPR006665">
    <property type="entry name" value="OmpA-like"/>
</dbReference>
<proteinExistence type="inferred from homology"/>
<protein>
    <submittedName>
        <fullName evidence="10">Chemotaxis protein MotB</fullName>
    </submittedName>
</protein>
<feature type="transmembrane region" description="Helical" evidence="8">
    <location>
        <begin position="21"/>
        <end position="43"/>
    </location>
</feature>
<evidence type="ECO:0000256" key="1">
    <source>
        <dbReference type="ARBA" id="ARBA00004162"/>
    </source>
</evidence>
<dbReference type="GO" id="GO:0005886">
    <property type="term" value="C:plasma membrane"/>
    <property type="evidence" value="ECO:0007669"/>
    <property type="project" value="UniProtKB-SubCell"/>
</dbReference>
<evidence type="ECO:0000256" key="4">
    <source>
        <dbReference type="ARBA" id="ARBA00022692"/>
    </source>
</evidence>
<dbReference type="PROSITE" id="PS51123">
    <property type="entry name" value="OMPA_2"/>
    <property type="match status" value="1"/>
</dbReference>
<dbReference type="InterPro" id="IPR025713">
    <property type="entry name" value="MotB-like_N_dom"/>
</dbReference>
<dbReference type="PANTHER" id="PTHR30329:SF20">
    <property type="entry name" value="EXPORTED PROTEIN"/>
    <property type="match status" value="1"/>
</dbReference>
<dbReference type="EMBL" id="JACCFP010000001">
    <property type="protein sequence ID" value="NYI99818.1"/>
    <property type="molecule type" value="Genomic_DNA"/>
</dbReference>
<comment type="similarity">
    <text evidence="2">Belongs to the MotB family.</text>
</comment>
<dbReference type="PANTHER" id="PTHR30329">
    <property type="entry name" value="STATOR ELEMENT OF FLAGELLAR MOTOR COMPLEX"/>
    <property type="match status" value="1"/>
</dbReference>
<gene>
    <name evidence="10" type="ORF">HNR19_000517</name>
</gene>
<evidence type="ECO:0000256" key="7">
    <source>
        <dbReference type="PROSITE-ProRule" id="PRU00473"/>
    </source>
</evidence>
<organism evidence="10 11">
    <name type="scientific">Nocardioides thalensis</name>
    <dbReference type="NCBI Taxonomy" id="1914755"/>
    <lineage>
        <taxon>Bacteria</taxon>
        <taxon>Bacillati</taxon>
        <taxon>Actinomycetota</taxon>
        <taxon>Actinomycetes</taxon>
        <taxon>Propionibacteriales</taxon>
        <taxon>Nocardioidaceae</taxon>
        <taxon>Nocardioides</taxon>
    </lineage>
</organism>
<evidence type="ECO:0000256" key="3">
    <source>
        <dbReference type="ARBA" id="ARBA00022475"/>
    </source>
</evidence>
<evidence type="ECO:0000256" key="6">
    <source>
        <dbReference type="ARBA" id="ARBA00023136"/>
    </source>
</evidence>
<dbReference type="Pfam" id="PF00691">
    <property type="entry name" value="OmpA"/>
    <property type="match status" value="1"/>
</dbReference>
<feature type="domain" description="OmpA-like" evidence="9">
    <location>
        <begin position="158"/>
        <end position="279"/>
    </location>
</feature>
<comment type="caution">
    <text evidence="10">The sequence shown here is derived from an EMBL/GenBank/DDBJ whole genome shotgun (WGS) entry which is preliminary data.</text>
</comment>
<name>A0A853BX89_9ACTN</name>
<keyword evidence="6 7" id="KW-0472">Membrane</keyword>
<dbReference type="CDD" id="cd07185">
    <property type="entry name" value="OmpA_C-like"/>
    <property type="match status" value="1"/>
</dbReference>
<reference evidence="10 11" key="1">
    <citation type="submission" date="2020-07" db="EMBL/GenBank/DDBJ databases">
        <title>Sequencing the genomes of 1000 actinobacteria strains.</title>
        <authorList>
            <person name="Klenk H.-P."/>
        </authorList>
    </citation>
    <scope>NUCLEOTIDE SEQUENCE [LARGE SCALE GENOMIC DNA]</scope>
    <source>
        <strain evidence="10 11">DSM 103833</strain>
    </source>
</reference>
<keyword evidence="11" id="KW-1185">Reference proteome</keyword>
<comment type="subcellular location">
    <subcellularLocation>
        <location evidence="1">Cell membrane</location>
        <topology evidence="1">Single-pass membrane protein</topology>
    </subcellularLocation>
</comment>
<evidence type="ECO:0000259" key="9">
    <source>
        <dbReference type="PROSITE" id="PS51123"/>
    </source>
</evidence>
<evidence type="ECO:0000256" key="2">
    <source>
        <dbReference type="ARBA" id="ARBA00008914"/>
    </source>
</evidence>
<evidence type="ECO:0000313" key="11">
    <source>
        <dbReference type="Proteomes" id="UP000530424"/>
    </source>
</evidence>
<dbReference type="Proteomes" id="UP000530424">
    <property type="component" value="Unassembled WGS sequence"/>
</dbReference>
<keyword evidence="5 8" id="KW-1133">Transmembrane helix</keyword>
<dbReference type="AlphaFoldDB" id="A0A853BX89"/>
<dbReference type="InterPro" id="IPR050330">
    <property type="entry name" value="Bact_OuterMem_StrucFunc"/>
</dbReference>
<dbReference type="RefSeq" id="WP_179666424.1">
    <property type="nucleotide sequence ID" value="NZ_JACCFP010000001.1"/>
</dbReference>
<dbReference type="Pfam" id="PF13677">
    <property type="entry name" value="MotB_plug"/>
    <property type="match status" value="1"/>
</dbReference>
<dbReference type="SUPFAM" id="SSF103088">
    <property type="entry name" value="OmpA-like"/>
    <property type="match status" value="1"/>
</dbReference>
<dbReference type="InterPro" id="IPR036737">
    <property type="entry name" value="OmpA-like_sf"/>
</dbReference>
<evidence type="ECO:0000256" key="8">
    <source>
        <dbReference type="SAM" id="Phobius"/>
    </source>
</evidence>
<dbReference type="Gene3D" id="3.30.1330.60">
    <property type="entry name" value="OmpA-like domain"/>
    <property type="match status" value="1"/>
</dbReference>
<sequence>MSHASSKRRHEEHEEHENHERWLVTYADMVTLLMVLFIVMFAMSTVDDQKYKALKSGLSDGFGQAVPIRGGADPTVAENGSTAQGQTAPYELLVQELPAGEQGRAREVLETADRLRTQRQYDEARVEVERLLRIWHQVDSALQERGLRDDVRVDVDERGLVLSLVSEHVIFRPDVAVLTERGQRVVDTIAPVLAELTEPIEIDGHTNQEPVKPRYFPTDWELSTARAIHVLRRLDEHGGLPARRLRATGFGHTRPLVDPDEPGSQRINKRVDIVVLSSASAETRARFREIYEELT</sequence>
<evidence type="ECO:0000256" key="5">
    <source>
        <dbReference type="ARBA" id="ARBA00022989"/>
    </source>
</evidence>
<evidence type="ECO:0000313" key="10">
    <source>
        <dbReference type="EMBL" id="NYI99818.1"/>
    </source>
</evidence>
<keyword evidence="3" id="KW-1003">Cell membrane</keyword>
<accession>A0A853BX89</accession>
<keyword evidence="4 8" id="KW-0812">Transmembrane</keyword>